<accession>A0A2M6WVL1</accession>
<feature type="domain" description="Spore protein YkvP/CgeB glycosyl transferase-like" evidence="1">
    <location>
        <begin position="243"/>
        <end position="330"/>
    </location>
</feature>
<proteinExistence type="predicted"/>
<dbReference type="InterPro" id="IPR055259">
    <property type="entry name" value="YkvP/CgeB_Glyco_trans-like"/>
</dbReference>
<gene>
    <name evidence="2" type="ORF">COT82_01055</name>
</gene>
<organism evidence="2 3">
    <name type="scientific">Candidatus Campbellbacteria bacterium CG10_big_fil_rev_8_21_14_0_10_35_52</name>
    <dbReference type="NCBI Taxonomy" id="1974527"/>
    <lineage>
        <taxon>Bacteria</taxon>
        <taxon>Candidatus Campbelliibacteriota</taxon>
    </lineage>
</organism>
<comment type="caution">
    <text evidence="2">The sequence shown here is derived from an EMBL/GenBank/DDBJ whole genome shotgun (WGS) entry which is preliminary data.</text>
</comment>
<dbReference type="AlphaFoldDB" id="A0A2M6WVL1"/>
<name>A0A2M6WVL1_9BACT</name>
<dbReference type="Proteomes" id="UP000230481">
    <property type="component" value="Unassembled WGS sequence"/>
</dbReference>
<protein>
    <recommendedName>
        <fullName evidence="1">Spore protein YkvP/CgeB glycosyl transferase-like domain-containing protein</fullName>
    </recommendedName>
</protein>
<dbReference type="EMBL" id="PFAA01000024">
    <property type="protein sequence ID" value="PIT96812.1"/>
    <property type="molecule type" value="Genomic_DNA"/>
</dbReference>
<evidence type="ECO:0000259" key="1">
    <source>
        <dbReference type="Pfam" id="PF13524"/>
    </source>
</evidence>
<evidence type="ECO:0000313" key="2">
    <source>
        <dbReference type="EMBL" id="PIT96812.1"/>
    </source>
</evidence>
<evidence type="ECO:0000313" key="3">
    <source>
        <dbReference type="Proteomes" id="UP000230481"/>
    </source>
</evidence>
<dbReference type="Pfam" id="PF13524">
    <property type="entry name" value="Glyco_trans_1_2"/>
    <property type="match status" value="1"/>
</dbReference>
<sequence>MKVFNWGIKVSKEDPMQQYDFCRFENMCGDFYLIEARFKFSLLEEIKNKKIVYMNFEEPNRFMSPDSAFRGDEYDSYFYKIFTCCPYTAEWLNKQRDANRREVVYIPINEEKIPPKAEKKYDIIYVGNINSRELAKNIKTISKFNYRLIARSHNIGILSLLKYKIFKSYKKNKYITDHEVSYKEKMHLLSESKIALVHGLLWCNGKTLRAAWNTPGIEEHGAFTLIPKKTWYNYLLSFVSNKEHLVPQLKTRFAEAATSRALMLCRKDPFNIIERYYVPDKEFVYYEEEKLEEKINEILANWGKYELIVENAYNRTIKEYTTQAFFEKYLKNL</sequence>
<reference evidence="3" key="1">
    <citation type="submission" date="2017-09" db="EMBL/GenBank/DDBJ databases">
        <title>Depth-based differentiation of microbial function through sediment-hosted aquifers and enrichment of novel symbionts in the deep terrestrial subsurface.</title>
        <authorList>
            <person name="Probst A.J."/>
            <person name="Ladd B."/>
            <person name="Jarett J.K."/>
            <person name="Geller-Mcgrath D.E."/>
            <person name="Sieber C.M.K."/>
            <person name="Emerson J.B."/>
            <person name="Anantharaman K."/>
            <person name="Thomas B.C."/>
            <person name="Malmstrom R."/>
            <person name="Stieglmeier M."/>
            <person name="Klingl A."/>
            <person name="Woyke T."/>
            <person name="Ryan C.M."/>
            <person name="Banfield J.F."/>
        </authorList>
    </citation>
    <scope>NUCLEOTIDE SEQUENCE [LARGE SCALE GENOMIC DNA]</scope>
</reference>